<evidence type="ECO:0000256" key="1">
    <source>
        <dbReference type="SAM" id="MobiDB-lite"/>
    </source>
</evidence>
<reference evidence="2" key="1">
    <citation type="journal article" date="2012" name="Science">
        <title>Fermentation, hydrogen, and sulfur metabolism in multiple uncultivated bacterial phyla.</title>
        <authorList>
            <person name="Wrighton K.C."/>
            <person name="Thomas B.C."/>
            <person name="Sharon I."/>
            <person name="Miller C.S."/>
            <person name="Castelle C.J."/>
            <person name="VerBerkmoes N.C."/>
            <person name="Wilkins M.J."/>
            <person name="Hettich R.L."/>
            <person name="Lipton M.S."/>
            <person name="Williams K.H."/>
            <person name="Long P.E."/>
            <person name="Banfield J.F."/>
        </authorList>
    </citation>
    <scope>NUCLEOTIDE SEQUENCE [LARGE SCALE GENOMIC DNA]</scope>
</reference>
<feature type="region of interest" description="Disordered" evidence="1">
    <location>
        <begin position="348"/>
        <end position="367"/>
    </location>
</feature>
<name>K1XHA3_9BACT</name>
<protein>
    <submittedName>
        <fullName evidence="2">Uncharacterized protein</fullName>
    </submittedName>
</protein>
<dbReference type="EMBL" id="AMFJ01034320">
    <property type="protein sequence ID" value="EKD29665.1"/>
    <property type="molecule type" value="Genomic_DNA"/>
</dbReference>
<accession>K1XHA3</accession>
<gene>
    <name evidence="2" type="ORF">ACD_78C00320G0004</name>
</gene>
<dbReference type="AlphaFoldDB" id="K1XHA3"/>
<comment type="caution">
    <text evidence="2">The sequence shown here is derived from an EMBL/GenBank/DDBJ whole genome shotgun (WGS) entry which is preliminary data.</text>
</comment>
<organism evidence="2">
    <name type="scientific">uncultured bacterium</name>
    <name type="common">gcode 4</name>
    <dbReference type="NCBI Taxonomy" id="1234023"/>
    <lineage>
        <taxon>Bacteria</taxon>
        <taxon>environmental samples</taxon>
    </lineage>
</organism>
<evidence type="ECO:0000313" key="2">
    <source>
        <dbReference type="EMBL" id="EKD29665.1"/>
    </source>
</evidence>
<proteinExistence type="predicted"/>
<sequence>MSEELQERQTRQIKQSWEFQLPQWLLLSPKYQAEKGQLDEKKNALIALTNIPCTSEKVADRDRFIWYIEAHKKSSQIFSIINFLSPQELYACFDEDDAGTSFANACNSEFIDTLCNKVQQEVTGAKKFNEDVIKVNEGVKGLSEEQKQVLLELRTKLWDEKKYYFLGQNRDTILDENIDPSSQKFKEAAKSILAELKTQAQKSGDFKEYAKFVTDFHAIGAVSDQEFLYFKKELDDVLKESPKSGDAPSNTSETLEKGLRKQEYERFGDVYIRFGSLGEKTNEIVRIDERSGMVSKRIVSDRSGYAREVVFPKTLELERDMKVGQINEQLSDIGNKLAKITEYKKDREKLEQKAEAERTEEEKKRMKQLETIEKKEQEILNHKARLEREKNTLPMPDTSIQKTQKEREEQARNVVQFVDDIWLNTIGIENVDVFFEALNSRMNNGNTFDINKGLTYSEKTRIKQFFIQFLGEGSENLFEKDETKFILGKEDELRERLRESKGIAPPIKTMNLEEMKRLMEK</sequence>